<dbReference type="Proteomes" id="UP000694563">
    <property type="component" value="Chromosome 15"/>
</dbReference>
<organism evidence="1 2">
    <name type="scientific">Catharus ustulatus</name>
    <name type="common">Russet-backed thrush</name>
    <name type="synonym">Hylocichla ustulatus</name>
    <dbReference type="NCBI Taxonomy" id="91951"/>
    <lineage>
        <taxon>Eukaryota</taxon>
        <taxon>Metazoa</taxon>
        <taxon>Chordata</taxon>
        <taxon>Craniata</taxon>
        <taxon>Vertebrata</taxon>
        <taxon>Euteleostomi</taxon>
        <taxon>Archelosauria</taxon>
        <taxon>Archosauria</taxon>
        <taxon>Dinosauria</taxon>
        <taxon>Saurischia</taxon>
        <taxon>Theropoda</taxon>
        <taxon>Coelurosauria</taxon>
        <taxon>Aves</taxon>
        <taxon>Neognathae</taxon>
        <taxon>Neoaves</taxon>
        <taxon>Telluraves</taxon>
        <taxon>Australaves</taxon>
        <taxon>Passeriformes</taxon>
        <taxon>Turdidae</taxon>
        <taxon>Catharus</taxon>
    </lineage>
</organism>
<evidence type="ECO:0000313" key="2">
    <source>
        <dbReference type="Proteomes" id="UP000694563"/>
    </source>
</evidence>
<keyword evidence="2" id="KW-1185">Reference proteome</keyword>
<protein>
    <submittedName>
        <fullName evidence="1">Uncharacterized protein</fullName>
    </submittedName>
</protein>
<reference evidence="1" key="2">
    <citation type="submission" date="2025-08" db="UniProtKB">
        <authorList>
            <consortium name="Ensembl"/>
        </authorList>
    </citation>
    <scope>IDENTIFICATION</scope>
</reference>
<evidence type="ECO:0000313" key="1">
    <source>
        <dbReference type="Ensembl" id="ENSCUSP00005005911.1"/>
    </source>
</evidence>
<reference evidence="1" key="1">
    <citation type="submission" date="2020-10" db="EMBL/GenBank/DDBJ databases">
        <title>Catharus ustulatus (Swainson's thrush) genome, bCatUst1, primary haplotype v2.</title>
        <authorList>
            <person name="Delmore K."/>
            <person name="Vafadar M."/>
            <person name="Formenti G."/>
            <person name="Chow W."/>
            <person name="Pelan S."/>
            <person name="Howe K."/>
            <person name="Rhie A."/>
            <person name="Mountcastle J."/>
            <person name="Haase B."/>
            <person name="Fedrigo O."/>
            <person name="Jarvis E.D."/>
        </authorList>
    </citation>
    <scope>NUCLEOTIDE SEQUENCE [LARGE SCALE GENOMIC DNA]</scope>
</reference>
<name>A0A8C3U181_CATUS</name>
<reference evidence="1" key="3">
    <citation type="submission" date="2025-09" db="UniProtKB">
        <authorList>
            <consortium name="Ensembl"/>
        </authorList>
    </citation>
    <scope>IDENTIFICATION</scope>
</reference>
<dbReference type="Ensembl" id="ENSCUST00005006139.1">
    <property type="protein sequence ID" value="ENSCUSP00005005911.1"/>
    <property type="gene ID" value="ENSCUSG00005003734.1"/>
</dbReference>
<sequence length="112" mass="11867">ERCAYSAPLRQHIASRVLKIQLLLQTDRPGLCIHHKFLAYLGGRLPEAIGYAGVGADVGIGGRDVQHRRSRGSVLSQADAVPVLREHGRVVIGVGDVDPELGGASPGRISAI</sequence>
<accession>A0A8C3U181</accession>
<proteinExistence type="predicted"/>
<dbReference type="AlphaFoldDB" id="A0A8C3U181"/>